<gene>
    <name evidence="1" type="ORF">RUM44_002103</name>
</gene>
<evidence type="ECO:0000313" key="1">
    <source>
        <dbReference type="EMBL" id="KAK6622293.1"/>
    </source>
</evidence>
<dbReference type="Proteomes" id="UP001359485">
    <property type="component" value="Unassembled WGS sequence"/>
</dbReference>
<protein>
    <submittedName>
        <fullName evidence="1">Uncharacterized protein</fullName>
    </submittedName>
</protein>
<proteinExistence type="predicted"/>
<accession>A0ABR1ANN9</accession>
<sequence length="79" mass="8879">MSTPRVGQLNRRSSSSDRLRSNLVVNAPEWMSTFEWDDNGKSVYELWDMENTQGALLTQWPFAAEAGQGQALTVLCSLE</sequence>
<dbReference type="EMBL" id="JAWJWF010000047">
    <property type="protein sequence ID" value="KAK6622293.1"/>
    <property type="molecule type" value="Genomic_DNA"/>
</dbReference>
<comment type="caution">
    <text evidence="1">The sequence shown here is derived from an EMBL/GenBank/DDBJ whole genome shotgun (WGS) entry which is preliminary data.</text>
</comment>
<keyword evidence="2" id="KW-1185">Reference proteome</keyword>
<name>A0ABR1ANN9_POLSC</name>
<reference evidence="1 2" key="1">
    <citation type="submission" date="2023-09" db="EMBL/GenBank/DDBJ databases">
        <title>Genomes of two closely related lineages of the louse Polyplax serrata with different host specificities.</title>
        <authorList>
            <person name="Martinu J."/>
            <person name="Tarabai H."/>
            <person name="Stefka J."/>
            <person name="Hypsa V."/>
        </authorList>
    </citation>
    <scope>NUCLEOTIDE SEQUENCE [LARGE SCALE GENOMIC DNA]</scope>
    <source>
        <strain evidence="1">98ZLc_SE</strain>
    </source>
</reference>
<evidence type="ECO:0000313" key="2">
    <source>
        <dbReference type="Proteomes" id="UP001359485"/>
    </source>
</evidence>
<organism evidence="1 2">
    <name type="scientific">Polyplax serrata</name>
    <name type="common">Common mouse louse</name>
    <dbReference type="NCBI Taxonomy" id="468196"/>
    <lineage>
        <taxon>Eukaryota</taxon>
        <taxon>Metazoa</taxon>
        <taxon>Ecdysozoa</taxon>
        <taxon>Arthropoda</taxon>
        <taxon>Hexapoda</taxon>
        <taxon>Insecta</taxon>
        <taxon>Pterygota</taxon>
        <taxon>Neoptera</taxon>
        <taxon>Paraneoptera</taxon>
        <taxon>Psocodea</taxon>
        <taxon>Troctomorpha</taxon>
        <taxon>Phthiraptera</taxon>
        <taxon>Anoplura</taxon>
        <taxon>Polyplacidae</taxon>
        <taxon>Polyplax</taxon>
    </lineage>
</organism>